<organism evidence="3 4">
    <name type="scientific">Anaeramoeba ignava</name>
    <name type="common">Anaerobic marine amoeba</name>
    <dbReference type="NCBI Taxonomy" id="1746090"/>
    <lineage>
        <taxon>Eukaryota</taxon>
        <taxon>Metamonada</taxon>
        <taxon>Anaeramoebidae</taxon>
        <taxon>Anaeramoeba</taxon>
    </lineage>
</organism>
<feature type="compositionally biased region" description="Basic and acidic residues" evidence="2">
    <location>
        <begin position="1043"/>
        <end position="1066"/>
    </location>
</feature>
<feature type="compositionally biased region" description="Basic and acidic residues" evidence="2">
    <location>
        <begin position="751"/>
        <end position="762"/>
    </location>
</feature>
<protein>
    <submittedName>
        <fullName evidence="3">Protein lava lamp</fullName>
    </submittedName>
</protein>
<comment type="caution">
    <text evidence="3">The sequence shown here is derived from an EMBL/GenBank/DDBJ whole genome shotgun (WGS) entry which is preliminary data.</text>
</comment>
<dbReference type="EMBL" id="JAPDFW010000064">
    <property type="protein sequence ID" value="KAJ5075626.1"/>
    <property type="molecule type" value="Genomic_DNA"/>
</dbReference>
<feature type="region of interest" description="Disordered" evidence="2">
    <location>
        <begin position="735"/>
        <end position="762"/>
    </location>
</feature>
<keyword evidence="1" id="KW-0175">Coiled coil</keyword>
<feature type="region of interest" description="Disordered" evidence="2">
    <location>
        <begin position="1"/>
        <end position="48"/>
    </location>
</feature>
<proteinExistence type="predicted"/>
<feature type="region of interest" description="Disordered" evidence="2">
    <location>
        <begin position="1034"/>
        <end position="1072"/>
    </location>
</feature>
<reference evidence="3" key="1">
    <citation type="submission" date="2022-10" db="EMBL/GenBank/DDBJ databases">
        <title>Novel sulphate-reducing endosymbionts in the free-living metamonad Anaeramoeba.</title>
        <authorList>
            <person name="Jerlstrom-Hultqvist J."/>
            <person name="Cepicka I."/>
            <person name="Gallot-Lavallee L."/>
            <person name="Salas-Leiva D."/>
            <person name="Curtis B.A."/>
            <person name="Zahonova K."/>
            <person name="Pipaliya S."/>
            <person name="Dacks J."/>
            <person name="Roger A.J."/>
        </authorList>
    </citation>
    <scope>NUCLEOTIDE SEQUENCE</scope>
    <source>
        <strain evidence="3">BMAN</strain>
    </source>
</reference>
<evidence type="ECO:0000256" key="2">
    <source>
        <dbReference type="SAM" id="MobiDB-lite"/>
    </source>
</evidence>
<feature type="coiled-coil region" evidence="1">
    <location>
        <begin position="803"/>
        <end position="835"/>
    </location>
</feature>
<keyword evidence="4" id="KW-1185">Reference proteome</keyword>
<evidence type="ECO:0000256" key="1">
    <source>
        <dbReference type="SAM" id="Coils"/>
    </source>
</evidence>
<sequence>MEQIHKNLKEQSSKIQQKVEDSNIELEQIRQEKNSTKEKKIELSSKKENLKEEENKLRLNIENANKQIEFYEKEIKETKSKLADIEAEKKLVDEKKQKTQFEFDNLKEKINSLQSEKDKKEVQIHDLENENSLLDTKIESLTQHNKETQNQIDISNQQFENLESNFSKLNLDVKNMEKTFLTLQHKEDHECFEFFRGSEFKKNFNFDLCQGDFIAEFGDDGKAFIEKSTKEVQFIELNPKLISNKKRKTKSEWIKKSLAILDEKNDPVVFYCTILTINGDIPKWKENPEAKIQFNKSDIQIESDSKTICQVNYKKNPRLFLHPFEQNKFLFDDLGEFRFVGVFKDHFERDFFANAFFKFSRTNSSQSQIPILASLPQTKRKESGKEFIDQLISQIFRLESRIVTEDQTLLKQYKVNLLNSLYEVEANADIQLYEKKFNIVINDKSLSKKYNSCTRLVIENNQIEINENENQNQNQNQNQKPKIKLIIGFVIDCSTQILIQFQNKTQQIDFFYNFNVLKYQALLSQERICKIKKPDVFECSICSPDSQTLYDAILIMKHDYFMISNQIESLRFVYSFGKSMKSKSPRKARLKIGFRNKISIKFKSPDDLNRAMKQFHKFKNRFICALYRGKIHSFKCKVTSQNEKERMDMKILISANQIFFSKSSYIQKIELSYLEFLKENEKQIKLLIKSGKSSQNLFAKLEFATADLAKEFENVLSSYKMQELTQNPLENLVQEPEQNESQQSISDFEETDKLSEDNHLSENEDLVKEKFNEVVFQEVDEQEIVKEESGKLNFEEEKENPKIEEKEKEIKIEEEKEKEKEIEKTKTQKPKIQQKIQQQIQQQALRKEFQVEIFSNKFKRIDRGDIVVENNKFFLKCSKENCNLEAEIEKISITPVTKKKNSFIKIETNQKKTTIIKFKNKTDELDFVRIKEPKTEGFDPLFSAVYDAFLVNERNKKSGKAKLIVGQQFQIQSKKVIKQASFGEGKFNVSSVSDTNIAQILFPDNSSISVMFPKMDRKMEFMLNIMQKKEFFNKRNSIPNENSSEKKTRNEPQNQEKQKEQEKEQDSIQSPKYQVSMLDLSNEKVICECEIEMNEGKLHFKANTEDINEDYSKFTVQLHPQKETVLKLKIGTKLFFLQFSTKDEISNFFSLFKKKRNFQSELLEKKTLTRAPTISQSKKYFVTVLQTSQSNFENGNVEIELFHDSLSFNLVPVTESDSQFVFNYDDNPKLLLHPTDKKISKISSKNAFFIVSFDHKSRRALFSKTFSILKSNFLSPESKII</sequence>
<name>A0A9Q0RCP8_ANAIG</name>
<accession>A0A9Q0RCP8</accession>
<dbReference type="Proteomes" id="UP001149090">
    <property type="component" value="Unassembled WGS sequence"/>
</dbReference>
<evidence type="ECO:0000313" key="4">
    <source>
        <dbReference type="Proteomes" id="UP001149090"/>
    </source>
</evidence>
<evidence type="ECO:0000313" key="3">
    <source>
        <dbReference type="EMBL" id="KAJ5075626.1"/>
    </source>
</evidence>
<gene>
    <name evidence="3" type="ORF">M0811_07196</name>
</gene>